<feature type="domain" description="Reverse transcriptase" evidence="1">
    <location>
        <begin position="1"/>
        <end position="268"/>
    </location>
</feature>
<dbReference type="Pfam" id="PF00078">
    <property type="entry name" value="RVT_1"/>
    <property type="match status" value="1"/>
</dbReference>
<evidence type="ECO:0000313" key="2">
    <source>
        <dbReference type="EMBL" id="WAN68866.1"/>
    </source>
</evidence>
<keyword evidence="2" id="KW-0808">Transferase</keyword>
<keyword evidence="2" id="KW-0548">Nucleotidyltransferase</keyword>
<dbReference type="CDD" id="cd01651">
    <property type="entry name" value="RT_G2_intron"/>
    <property type="match status" value="1"/>
</dbReference>
<dbReference type="PANTHER" id="PTHR34047">
    <property type="entry name" value="NUCLEAR INTRON MATURASE 1, MITOCHONDRIAL-RELATED"/>
    <property type="match status" value="1"/>
</dbReference>
<keyword evidence="2" id="KW-0695">RNA-directed DNA polymerase</keyword>
<evidence type="ECO:0000259" key="1">
    <source>
        <dbReference type="PROSITE" id="PS50878"/>
    </source>
</evidence>
<gene>
    <name evidence="2" type="ORF">BJP36_41630</name>
</gene>
<dbReference type="GO" id="GO:0003964">
    <property type="term" value="F:RNA-directed DNA polymerase activity"/>
    <property type="evidence" value="ECO:0007669"/>
    <property type="project" value="UniProtKB-KW"/>
</dbReference>
<dbReference type="InterPro" id="IPR043502">
    <property type="entry name" value="DNA/RNA_pol_sf"/>
</dbReference>
<dbReference type="Proteomes" id="UP000176944">
    <property type="component" value="Chromosome"/>
</dbReference>
<reference evidence="2" key="2">
    <citation type="submission" date="2022-10" db="EMBL/GenBank/DDBJ databases">
        <authorList>
            <person name="Ngo T.-E."/>
        </authorList>
    </citation>
    <scope>NUCLEOTIDE SEQUENCE</scope>
    <source>
        <strain evidence="2">JHB</strain>
    </source>
</reference>
<name>A0A9Q9UVJ2_MOOP1</name>
<protein>
    <submittedName>
        <fullName evidence="2">Reverse transcriptase/maturase family protein</fullName>
    </submittedName>
</protein>
<reference evidence="2" key="1">
    <citation type="journal article" date="2017" name="Proc. Natl. Acad. Sci. U.S.A.">
        <title>Comparative genomics uncovers the prolific and distinctive metabolic potential of the cyanobacterial genus Moorea.</title>
        <authorList>
            <person name="Leao T."/>
            <person name="Castelao G."/>
            <person name="Korobeynikov A."/>
            <person name="Monroe E.A."/>
            <person name="Podell S."/>
            <person name="Glukhov E."/>
            <person name="Allen E.E."/>
            <person name="Gerwick W.H."/>
            <person name="Gerwick L."/>
        </authorList>
    </citation>
    <scope>NUCLEOTIDE SEQUENCE</scope>
    <source>
        <strain evidence="2">JHB</strain>
    </source>
</reference>
<sequence length="335" mass="38807">MSTLIEKIASDEVIDKAYQWLCQKREHYHPNADVWQVRRWWHEKKPLIQGQIRSGHYQFRELRLIRGKEESNEWWSSMDALVLKAITIVLTEHLKPVLSPLCFHLAGHGGLKGAVREVAENLSENTFVFRTDVKSYYASINHSILMEIVGKYVTDEAVLCLLWGYLRRYVSDGGNYIDITEGISLGCPLSPLIGALFLKPLDDRMAQLGSFYVRYMDDWVILAPTRWKLRKAIKATNQVMNELKVIKHPDKTKIGRIARGFDFLGYWFSPAGLGIARKTVERMVENVARLYEHGAPIGRIEAYFQRWWRWVKGGISVKRLSVIRRSVTQRVMPCT</sequence>
<dbReference type="AlphaFoldDB" id="A0A9Q9UVJ2"/>
<dbReference type="PANTHER" id="PTHR34047:SF8">
    <property type="entry name" value="PROTEIN YKFC"/>
    <property type="match status" value="1"/>
</dbReference>
<organism evidence="2">
    <name type="scientific">Moorena producens (strain JHB)</name>
    <dbReference type="NCBI Taxonomy" id="1454205"/>
    <lineage>
        <taxon>Bacteria</taxon>
        <taxon>Bacillati</taxon>
        <taxon>Cyanobacteriota</taxon>
        <taxon>Cyanophyceae</taxon>
        <taxon>Coleofasciculales</taxon>
        <taxon>Coleofasciculaceae</taxon>
        <taxon>Moorena</taxon>
    </lineage>
</organism>
<dbReference type="InterPro" id="IPR000477">
    <property type="entry name" value="RT_dom"/>
</dbReference>
<proteinExistence type="predicted"/>
<accession>A0A9Q9UVJ2</accession>
<dbReference type="InterPro" id="IPR051083">
    <property type="entry name" value="GrpII_Intron_Splice-Mob/Def"/>
</dbReference>
<dbReference type="EMBL" id="CP017708">
    <property type="protein sequence ID" value="WAN68866.1"/>
    <property type="molecule type" value="Genomic_DNA"/>
</dbReference>
<dbReference type="SUPFAM" id="SSF56672">
    <property type="entry name" value="DNA/RNA polymerases"/>
    <property type="match status" value="1"/>
</dbReference>
<dbReference type="PROSITE" id="PS50878">
    <property type="entry name" value="RT_POL"/>
    <property type="match status" value="1"/>
</dbReference>